<evidence type="ECO:0000256" key="4">
    <source>
        <dbReference type="ARBA" id="ARBA00022692"/>
    </source>
</evidence>
<comment type="similarity">
    <text evidence="3">Belongs to the drug/metabolite transporter (DMT) superfamily. Plant drug/metabolite exporter (P-DME) (TC 2.A.7.4) family.</text>
</comment>
<dbReference type="InterPro" id="IPR037185">
    <property type="entry name" value="EmrE-like"/>
</dbReference>
<dbReference type="EMBL" id="JADCNM010000001">
    <property type="protein sequence ID" value="KAG0502748.1"/>
    <property type="molecule type" value="Genomic_DNA"/>
</dbReference>
<dbReference type="SUPFAM" id="SSF81383">
    <property type="entry name" value="F-box domain"/>
    <property type="match status" value="1"/>
</dbReference>
<dbReference type="PANTHER" id="PTHR31218">
    <property type="entry name" value="WAT1-RELATED PROTEIN"/>
    <property type="match status" value="1"/>
</dbReference>
<dbReference type="GO" id="GO:0016020">
    <property type="term" value="C:membrane"/>
    <property type="evidence" value="ECO:0007669"/>
    <property type="project" value="UniProtKB-SubCell"/>
</dbReference>
<evidence type="ECO:0000256" key="7">
    <source>
        <dbReference type="SAM" id="MobiDB-lite"/>
    </source>
</evidence>
<keyword evidence="5 8" id="KW-1133">Transmembrane helix</keyword>
<dbReference type="InterPro" id="IPR000620">
    <property type="entry name" value="EamA_dom"/>
</dbReference>
<evidence type="ECO:0000256" key="8">
    <source>
        <dbReference type="SAM" id="Phobius"/>
    </source>
</evidence>
<feature type="transmembrane region" description="Helical" evidence="8">
    <location>
        <begin position="210"/>
        <end position="229"/>
    </location>
</feature>
<feature type="transmembrane region" description="Helical" evidence="8">
    <location>
        <begin position="146"/>
        <end position="165"/>
    </location>
</feature>
<evidence type="ECO:0000256" key="1">
    <source>
        <dbReference type="ARBA" id="ARBA00004141"/>
    </source>
</evidence>
<dbReference type="InterPro" id="IPR036047">
    <property type="entry name" value="F-box-like_dom_sf"/>
</dbReference>
<keyword evidence="6 8" id="KW-0472">Membrane</keyword>
<comment type="subcellular location">
    <subcellularLocation>
        <location evidence="1">Membrane</location>
        <topology evidence="1">Multi-pass membrane protein</topology>
    </subcellularLocation>
</comment>
<evidence type="ECO:0000259" key="9">
    <source>
        <dbReference type="Pfam" id="PF00892"/>
    </source>
</evidence>
<dbReference type="Gene3D" id="1.20.1280.50">
    <property type="match status" value="1"/>
</dbReference>
<feature type="transmembrane region" description="Helical" evidence="8">
    <location>
        <begin position="235"/>
        <end position="254"/>
    </location>
</feature>
<reference evidence="11 12" key="1">
    <citation type="journal article" date="2020" name="Nat. Food">
        <title>A phased Vanilla planifolia genome enables genetic improvement of flavour and production.</title>
        <authorList>
            <person name="Hasing T."/>
            <person name="Tang H."/>
            <person name="Brym M."/>
            <person name="Khazi F."/>
            <person name="Huang T."/>
            <person name="Chambers A.H."/>
        </authorList>
    </citation>
    <scope>NUCLEOTIDE SEQUENCE [LARGE SCALE GENOMIC DNA]</scope>
    <source>
        <tissue evidence="11">Leaf</tissue>
    </source>
</reference>
<feature type="transmembrane region" description="Helical" evidence="8">
    <location>
        <begin position="29"/>
        <end position="50"/>
    </location>
</feature>
<evidence type="ECO:0000256" key="3">
    <source>
        <dbReference type="ARBA" id="ARBA00007635"/>
    </source>
</evidence>
<proteinExistence type="inferred from homology"/>
<comment type="similarity">
    <text evidence="2">Belongs to the TUB family.</text>
</comment>
<dbReference type="InterPro" id="IPR001810">
    <property type="entry name" value="F-box_dom"/>
</dbReference>
<evidence type="ECO:0000256" key="6">
    <source>
        <dbReference type="ARBA" id="ARBA00023136"/>
    </source>
</evidence>
<dbReference type="FunFam" id="1.20.1280.50:FF:000047">
    <property type="entry name" value="Tubby-like F-box protein"/>
    <property type="match status" value="1"/>
</dbReference>
<evidence type="ECO:0000313" key="11">
    <source>
        <dbReference type="EMBL" id="KAG0502748.1"/>
    </source>
</evidence>
<evidence type="ECO:0000256" key="5">
    <source>
        <dbReference type="ARBA" id="ARBA00022989"/>
    </source>
</evidence>
<organism evidence="11 12">
    <name type="scientific">Vanilla planifolia</name>
    <name type="common">Vanilla</name>
    <dbReference type="NCBI Taxonomy" id="51239"/>
    <lineage>
        <taxon>Eukaryota</taxon>
        <taxon>Viridiplantae</taxon>
        <taxon>Streptophyta</taxon>
        <taxon>Embryophyta</taxon>
        <taxon>Tracheophyta</taxon>
        <taxon>Spermatophyta</taxon>
        <taxon>Magnoliopsida</taxon>
        <taxon>Liliopsida</taxon>
        <taxon>Asparagales</taxon>
        <taxon>Orchidaceae</taxon>
        <taxon>Vanilloideae</taxon>
        <taxon>Vanilleae</taxon>
        <taxon>Vanilla</taxon>
    </lineage>
</organism>
<feature type="transmembrane region" description="Helical" evidence="8">
    <location>
        <begin position="185"/>
        <end position="203"/>
    </location>
</feature>
<sequence>MQTFFCALFGGTLTQHFYLTSIKLTSATFTAAMANLVPAVTFVLAIVFRLENLRINKRSGQAKLLGTLVGIFGAMVLTFFKGKELQFLPGVDLLKPQSNAGVRMASLQHHSSSQVLGSIFAVGSCLCYSIWLIIQAKLSKAYPCHYSSTALMCLMGSIQAVVFAFCMGSKREQWRMDFGIRLVSVTYSGVVGSGLIVSLLAWCVKKKGPVYASVFNPLMLVIVAIFGSLLLNEKLYIGSVIGALLIVVGLYFVLWGKGKEGETAEEKVEELPKKREAIEVVVERSSTKLQCAGAPKHACPAEKLGEKTESNNEDEEKGICNIGKRGGRGADRPSRLRPSAAAYIHLASVFYVLVIFLSRKQMSCRNIACNVRDSIGSLSRRSFEPSFSSFNRGKSQSSVHELLGSSPIVQQSRWAGLPPELLSDVIKRLEASESTWPSRKHVVACAAVCRSWRYLCKEIIRSPEFCGRLTFPLSLKQMTISLKFDISIDIIVSVSICSLGLEMEQFNASSSEISLR</sequence>
<feature type="domain" description="F-box" evidence="10">
    <location>
        <begin position="414"/>
        <end position="457"/>
    </location>
</feature>
<dbReference type="Proteomes" id="UP000639772">
    <property type="component" value="Chromosome 1"/>
</dbReference>
<dbReference type="AlphaFoldDB" id="A0A835VMV0"/>
<keyword evidence="4 8" id="KW-0812">Transmembrane</keyword>
<feature type="transmembrane region" description="Helical" evidence="8">
    <location>
        <begin position="340"/>
        <end position="358"/>
    </location>
</feature>
<dbReference type="CDD" id="cd22153">
    <property type="entry name" value="F-box_AtTLP-like"/>
    <property type="match status" value="1"/>
</dbReference>
<evidence type="ECO:0000256" key="2">
    <source>
        <dbReference type="ARBA" id="ARBA00007129"/>
    </source>
</evidence>
<name>A0A835VMV0_VANPL</name>
<dbReference type="InterPro" id="IPR030184">
    <property type="entry name" value="WAT1-related"/>
</dbReference>
<dbReference type="Pfam" id="PF00892">
    <property type="entry name" value="EamA"/>
    <property type="match status" value="1"/>
</dbReference>
<feature type="transmembrane region" description="Helical" evidence="8">
    <location>
        <begin position="62"/>
        <end position="80"/>
    </location>
</feature>
<evidence type="ECO:0000313" key="12">
    <source>
        <dbReference type="Proteomes" id="UP000639772"/>
    </source>
</evidence>
<evidence type="ECO:0008006" key="13">
    <source>
        <dbReference type="Google" id="ProtNLM"/>
    </source>
</evidence>
<protein>
    <recommendedName>
        <fullName evidence="13">WAT1-related protein</fullName>
    </recommendedName>
</protein>
<feature type="region of interest" description="Disordered" evidence="7">
    <location>
        <begin position="306"/>
        <end position="333"/>
    </location>
</feature>
<dbReference type="GO" id="GO:0022857">
    <property type="term" value="F:transmembrane transporter activity"/>
    <property type="evidence" value="ECO:0007669"/>
    <property type="project" value="InterPro"/>
</dbReference>
<gene>
    <name evidence="11" type="ORF">HPP92_002820</name>
</gene>
<dbReference type="OrthoDB" id="1728340at2759"/>
<dbReference type="Pfam" id="PF12937">
    <property type="entry name" value="F-box-like"/>
    <property type="match status" value="1"/>
</dbReference>
<comment type="caution">
    <text evidence="11">The sequence shown here is derived from an EMBL/GenBank/DDBJ whole genome shotgun (WGS) entry which is preliminary data.</text>
</comment>
<accession>A0A835VMV0</accession>
<feature type="transmembrane region" description="Helical" evidence="8">
    <location>
        <begin position="115"/>
        <end position="134"/>
    </location>
</feature>
<feature type="domain" description="EamA" evidence="9">
    <location>
        <begin position="116"/>
        <end position="254"/>
    </location>
</feature>
<evidence type="ECO:0000259" key="10">
    <source>
        <dbReference type="Pfam" id="PF12937"/>
    </source>
</evidence>
<dbReference type="SUPFAM" id="SSF103481">
    <property type="entry name" value="Multidrug resistance efflux transporter EmrE"/>
    <property type="match status" value="2"/>
</dbReference>